<dbReference type="Proteomes" id="UP000758168">
    <property type="component" value="Unassembled WGS sequence"/>
</dbReference>
<dbReference type="Pfam" id="PF00356">
    <property type="entry name" value="LacI"/>
    <property type="match status" value="1"/>
</dbReference>
<dbReference type="InterPro" id="IPR046335">
    <property type="entry name" value="LacI/GalR-like_sensor"/>
</dbReference>
<dbReference type="Gene3D" id="1.10.260.40">
    <property type="entry name" value="lambda repressor-like DNA-binding domains"/>
    <property type="match status" value="1"/>
</dbReference>
<protein>
    <submittedName>
        <fullName evidence="5">DNA-binding LacI/PurR family transcriptional regulator</fullName>
    </submittedName>
</protein>
<dbReference type="SUPFAM" id="SSF47413">
    <property type="entry name" value="lambda repressor-like DNA-binding domains"/>
    <property type="match status" value="1"/>
</dbReference>
<evidence type="ECO:0000259" key="4">
    <source>
        <dbReference type="PROSITE" id="PS50932"/>
    </source>
</evidence>
<evidence type="ECO:0000256" key="1">
    <source>
        <dbReference type="ARBA" id="ARBA00023015"/>
    </source>
</evidence>
<reference evidence="5 6" key="1">
    <citation type="submission" date="2021-03" db="EMBL/GenBank/DDBJ databases">
        <title>Sequencing the genomes of 1000 actinobacteria strains.</title>
        <authorList>
            <person name="Klenk H.-P."/>
        </authorList>
    </citation>
    <scope>NUCLEOTIDE SEQUENCE [LARGE SCALE GENOMIC DNA]</scope>
    <source>
        <strain evidence="5 6">DSM 12936</strain>
    </source>
</reference>
<dbReference type="CDD" id="cd06267">
    <property type="entry name" value="PBP1_LacI_sugar_binding-like"/>
    <property type="match status" value="1"/>
</dbReference>
<dbReference type="InterPro" id="IPR010982">
    <property type="entry name" value="Lambda_DNA-bd_dom_sf"/>
</dbReference>
<proteinExistence type="predicted"/>
<dbReference type="InterPro" id="IPR000843">
    <property type="entry name" value="HTH_LacI"/>
</dbReference>
<accession>A0ABS4Z243</accession>
<dbReference type="PANTHER" id="PTHR30146">
    <property type="entry name" value="LACI-RELATED TRANSCRIPTIONAL REPRESSOR"/>
    <property type="match status" value="1"/>
</dbReference>
<dbReference type="SUPFAM" id="SSF53822">
    <property type="entry name" value="Periplasmic binding protein-like I"/>
    <property type="match status" value="1"/>
</dbReference>
<dbReference type="PANTHER" id="PTHR30146:SF153">
    <property type="entry name" value="LACTOSE OPERON REPRESSOR"/>
    <property type="match status" value="1"/>
</dbReference>
<dbReference type="Gene3D" id="3.40.50.2300">
    <property type="match status" value="2"/>
</dbReference>
<dbReference type="CDD" id="cd01392">
    <property type="entry name" value="HTH_LacI"/>
    <property type="match status" value="1"/>
</dbReference>
<dbReference type="SMART" id="SM00354">
    <property type="entry name" value="HTH_LACI"/>
    <property type="match status" value="1"/>
</dbReference>
<dbReference type="GO" id="GO:0003677">
    <property type="term" value="F:DNA binding"/>
    <property type="evidence" value="ECO:0007669"/>
    <property type="project" value="UniProtKB-KW"/>
</dbReference>
<evidence type="ECO:0000313" key="5">
    <source>
        <dbReference type="EMBL" id="MBP2415105.1"/>
    </source>
</evidence>
<dbReference type="PROSITE" id="PS50932">
    <property type="entry name" value="HTH_LACI_2"/>
    <property type="match status" value="1"/>
</dbReference>
<dbReference type="EMBL" id="JAGIOB010000001">
    <property type="protein sequence ID" value="MBP2415105.1"/>
    <property type="molecule type" value="Genomic_DNA"/>
</dbReference>
<evidence type="ECO:0000256" key="2">
    <source>
        <dbReference type="ARBA" id="ARBA00023125"/>
    </source>
</evidence>
<name>A0ABS4Z243_9ACTN</name>
<evidence type="ECO:0000256" key="3">
    <source>
        <dbReference type="ARBA" id="ARBA00023163"/>
    </source>
</evidence>
<organism evidence="5 6">
    <name type="scientific">Microlunatus capsulatus</name>
    <dbReference type="NCBI Taxonomy" id="99117"/>
    <lineage>
        <taxon>Bacteria</taxon>
        <taxon>Bacillati</taxon>
        <taxon>Actinomycetota</taxon>
        <taxon>Actinomycetes</taxon>
        <taxon>Propionibacteriales</taxon>
        <taxon>Propionibacteriaceae</taxon>
        <taxon>Microlunatus</taxon>
    </lineage>
</organism>
<dbReference type="RefSeq" id="WP_210051838.1">
    <property type="nucleotide sequence ID" value="NZ_BAAAMH010000016.1"/>
</dbReference>
<comment type="caution">
    <text evidence="5">The sequence shown here is derived from an EMBL/GenBank/DDBJ whole genome shotgun (WGS) entry which is preliminary data.</text>
</comment>
<dbReference type="Pfam" id="PF13377">
    <property type="entry name" value="Peripla_BP_3"/>
    <property type="match status" value="1"/>
</dbReference>
<keyword evidence="3" id="KW-0804">Transcription</keyword>
<feature type="domain" description="HTH lacI-type" evidence="4">
    <location>
        <begin position="8"/>
        <end position="62"/>
    </location>
</feature>
<gene>
    <name evidence="5" type="ORF">JOF54_000027</name>
</gene>
<sequence>MSSPGPEINMKDVAGRAGVAISTVSRALSGAPGVSTATRTRIEAAAAELGYVISPAASNLAGGATKRVAIVVPHLARWICAAMVESLEVRLRAAGFEILIYQVEDADARHRFFAQLPARRKVDAVVVVCLPVSDAERARLDLMGVQVLAAGGQMVDYPFVCIDDFEAARQAVDHLVLLGHRRIAMIDAYDEEIVDWPRESIRHDGYRQALAARSIEVDDQLTVRSGWGGEAAAAAMAALLSLPEPPTAVFAHSDEVALGAVRTIRRAGLRVPEDLSVIGIDDHPFAALTDLTTIEQPVALIATQAAELLLDLLGGVAARTQVKVPTRLVPRATTARPRDALV</sequence>
<keyword evidence="1" id="KW-0805">Transcription regulation</keyword>
<evidence type="ECO:0000313" key="6">
    <source>
        <dbReference type="Proteomes" id="UP000758168"/>
    </source>
</evidence>
<keyword evidence="2 5" id="KW-0238">DNA-binding</keyword>
<keyword evidence="6" id="KW-1185">Reference proteome</keyword>
<dbReference type="InterPro" id="IPR028082">
    <property type="entry name" value="Peripla_BP_I"/>
</dbReference>